<dbReference type="Proteomes" id="UP001341840">
    <property type="component" value="Unassembled WGS sequence"/>
</dbReference>
<evidence type="ECO:0000313" key="1">
    <source>
        <dbReference type="EMBL" id="MED6149028.1"/>
    </source>
</evidence>
<accession>A0ABU6TMF3</accession>
<organism evidence="1 2">
    <name type="scientific">Stylosanthes scabra</name>
    <dbReference type="NCBI Taxonomy" id="79078"/>
    <lineage>
        <taxon>Eukaryota</taxon>
        <taxon>Viridiplantae</taxon>
        <taxon>Streptophyta</taxon>
        <taxon>Embryophyta</taxon>
        <taxon>Tracheophyta</taxon>
        <taxon>Spermatophyta</taxon>
        <taxon>Magnoliopsida</taxon>
        <taxon>eudicotyledons</taxon>
        <taxon>Gunneridae</taxon>
        <taxon>Pentapetalae</taxon>
        <taxon>rosids</taxon>
        <taxon>fabids</taxon>
        <taxon>Fabales</taxon>
        <taxon>Fabaceae</taxon>
        <taxon>Papilionoideae</taxon>
        <taxon>50 kb inversion clade</taxon>
        <taxon>dalbergioids sensu lato</taxon>
        <taxon>Dalbergieae</taxon>
        <taxon>Pterocarpus clade</taxon>
        <taxon>Stylosanthes</taxon>
    </lineage>
</organism>
<sequence>MLESLNMLLNFPSRSQVKVNCDVSVFVDDCLAGFGSMIRDAHGTWLMGCAGSLPLTRNWWVEVRLIQWTTNGVADAMAKIAARLSLPHAEWF</sequence>
<comment type="caution">
    <text evidence="1">The sequence shown here is derived from an EMBL/GenBank/DDBJ whole genome shotgun (WGS) entry which is preliminary data.</text>
</comment>
<name>A0ABU6TMF3_9FABA</name>
<proteinExistence type="predicted"/>
<protein>
    <recommendedName>
        <fullName evidence="3">RNase H type-1 domain-containing protein</fullName>
    </recommendedName>
</protein>
<dbReference type="EMBL" id="JASCZI010091115">
    <property type="protein sequence ID" value="MED6149028.1"/>
    <property type="molecule type" value="Genomic_DNA"/>
</dbReference>
<evidence type="ECO:0008006" key="3">
    <source>
        <dbReference type="Google" id="ProtNLM"/>
    </source>
</evidence>
<evidence type="ECO:0000313" key="2">
    <source>
        <dbReference type="Proteomes" id="UP001341840"/>
    </source>
</evidence>
<reference evidence="1 2" key="1">
    <citation type="journal article" date="2023" name="Plants (Basel)">
        <title>Bridging the Gap: Combining Genomics and Transcriptomics Approaches to Understand Stylosanthes scabra, an Orphan Legume from the Brazilian Caatinga.</title>
        <authorList>
            <person name="Ferreira-Neto J.R.C."/>
            <person name="da Silva M.D."/>
            <person name="Binneck E."/>
            <person name="de Melo N.F."/>
            <person name="da Silva R.H."/>
            <person name="de Melo A.L.T.M."/>
            <person name="Pandolfi V."/>
            <person name="Bustamante F.O."/>
            <person name="Brasileiro-Vidal A.C."/>
            <person name="Benko-Iseppon A.M."/>
        </authorList>
    </citation>
    <scope>NUCLEOTIDE SEQUENCE [LARGE SCALE GENOMIC DNA]</scope>
    <source>
        <tissue evidence="1">Leaves</tissue>
    </source>
</reference>
<gene>
    <name evidence="1" type="ORF">PIB30_058587</name>
</gene>
<keyword evidence="2" id="KW-1185">Reference proteome</keyword>